<dbReference type="FunFam" id="3.30.420.40:FF:000025">
    <property type="entry name" value="pantothenate kinase 2, mitochondrial"/>
    <property type="match status" value="1"/>
</dbReference>
<dbReference type="SUPFAM" id="SSF53067">
    <property type="entry name" value="Actin-like ATPase domain"/>
    <property type="match status" value="2"/>
</dbReference>
<evidence type="ECO:0000256" key="6">
    <source>
        <dbReference type="ARBA" id="ARBA00022679"/>
    </source>
</evidence>
<feature type="region of interest" description="Disordered" evidence="12">
    <location>
        <begin position="423"/>
        <end position="443"/>
    </location>
</feature>
<keyword evidence="7" id="KW-0547">Nucleotide-binding</keyword>
<keyword evidence="5" id="KW-0963">Cytoplasm</keyword>
<comment type="similarity">
    <text evidence="11">Belongs to the type II pantothenate kinase family.</text>
</comment>
<evidence type="ECO:0000256" key="10">
    <source>
        <dbReference type="ARBA" id="ARBA00022993"/>
    </source>
</evidence>
<accession>A0A9Q1MVW9</accession>
<dbReference type="CDD" id="cd24123">
    <property type="entry name" value="ASKHA_NBD_PanK-II_Pank4"/>
    <property type="match status" value="1"/>
</dbReference>
<keyword evidence="10" id="KW-0173">Coenzyme A biosynthesis</keyword>
<reference evidence="14" key="1">
    <citation type="journal article" date="2023" name="Proc. Natl. Acad. Sci. U.S.A.">
        <title>Genomic and structural basis for evolution of tropane alkaloid biosynthesis.</title>
        <authorList>
            <person name="Wanga Y.-J."/>
            <person name="Taina T."/>
            <person name="Yua J.-Y."/>
            <person name="Lia J."/>
            <person name="Xua B."/>
            <person name="Chenc J."/>
            <person name="D'Auriad J.C."/>
            <person name="Huanga J.-P."/>
            <person name="Huanga S.-X."/>
        </authorList>
    </citation>
    <scope>NUCLEOTIDE SEQUENCE [LARGE SCALE GENOMIC DNA]</scope>
    <source>
        <strain evidence="14">cv. KIB-2019</strain>
    </source>
</reference>
<dbReference type="OrthoDB" id="498611at2759"/>
<keyword evidence="8" id="KW-0418">Kinase</keyword>
<evidence type="ECO:0000256" key="11">
    <source>
        <dbReference type="ARBA" id="ARBA00060870"/>
    </source>
</evidence>
<evidence type="ECO:0000256" key="2">
    <source>
        <dbReference type="ARBA" id="ARBA00004496"/>
    </source>
</evidence>
<dbReference type="GO" id="GO:0005829">
    <property type="term" value="C:cytosol"/>
    <property type="evidence" value="ECO:0007669"/>
    <property type="project" value="TreeGrafter"/>
</dbReference>
<dbReference type="FunFam" id="3.30.420.40:FF:000442">
    <property type="entry name" value="Pantothenate kinase 1"/>
    <property type="match status" value="1"/>
</dbReference>
<dbReference type="PANTHER" id="PTHR12280:SF34">
    <property type="entry name" value="PANTOTHENATE KINASE 1"/>
    <property type="match status" value="1"/>
</dbReference>
<dbReference type="FunFam" id="3.30.420.510:FF:000003">
    <property type="entry name" value="Pantothenate kinase 2"/>
    <property type="match status" value="1"/>
</dbReference>
<evidence type="ECO:0000256" key="1">
    <source>
        <dbReference type="ARBA" id="ARBA00001206"/>
    </source>
</evidence>
<comment type="pathway">
    <text evidence="3">Cofactor biosynthesis; coenzyme A biosynthesis; CoA from (R)-pantothenate: step 1/5.</text>
</comment>
<gene>
    <name evidence="13" type="ORF">K7X08_006362</name>
</gene>
<sequence length="468" mass="51131">MEGKGIDGKLLLLEKSDEISSDEISHLAIDIGGSLIKIVYFSTNSKCSTKDEAPALSKERQEVPNGDLNYHILSGRLYFVKFETSKIEDCIKVLASKKLQQCGAQCRHSHAVDKIKIKATGGGAFKFADLFKEKLGITLDKVEEMESLVAGANFLLKAVNREAFTYIGGQKEYVQIDQNDLYPYLLVNIGSGVSMIKVDGEGKFQRVSGTSVGGGTFLGLGKLLTKCKSFDELLELSHQGNSRVIDMLVGDICGGMDYTKIGLASTAIASSFGKAISENKELEDYKPEDIARSLLRMISNNIGQIAYLNALRFGLKRIILGGYFIRDHAYTMDTIAVAVDFWSKGEAKAMFLRHEGFLGALGAFMNYKGENADSMPLQLVEQQPPKSSSCIVDRIHNSTCVHENETGAVDCRLRVRMASNGNAIMKSSSKPSNPSTASCTPNTVKKGEEIKENQEQTNYADPSVLPPN</sequence>
<dbReference type="PANTHER" id="PTHR12280">
    <property type="entry name" value="PANTOTHENATE KINASE"/>
    <property type="match status" value="1"/>
</dbReference>
<dbReference type="InterPro" id="IPR004567">
    <property type="entry name" value="Type_II_PanK"/>
</dbReference>
<dbReference type="AlphaFoldDB" id="A0A9Q1MVW9"/>
<evidence type="ECO:0000256" key="9">
    <source>
        <dbReference type="ARBA" id="ARBA00022840"/>
    </source>
</evidence>
<comment type="caution">
    <text evidence="13">The sequence shown here is derived from an EMBL/GenBank/DDBJ whole genome shotgun (WGS) entry which is preliminary data.</text>
</comment>
<keyword evidence="9" id="KW-0067">ATP-binding</keyword>
<evidence type="ECO:0000256" key="4">
    <source>
        <dbReference type="ARBA" id="ARBA00012102"/>
    </source>
</evidence>
<protein>
    <recommendedName>
        <fullName evidence="4">pantothenate kinase</fullName>
        <ecNumber evidence="4">2.7.1.33</ecNumber>
    </recommendedName>
</protein>
<feature type="compositionally biased region" description="Low complexity" evidence="12">
    <location>
        <begin position="426"/>
        <end position="435"/>
    </location>
</feature>
<comment type="subcellular location">
    <subcellularLocation>
        <location evidence="2">Cytoplasm</location>
    </subcellularLocation>
</comment>
<dbReference type="Gene3D" id="3.30.420.510">
    <property type="match status" value="1"/>
</dbReference>
<proteinExistence type="inferred from homology"/>
<keyword evidence="14" id="KW-1185">Reference proteome</keyword>
<evidence type="ECO:0000313" key="13">
    <source>
        <dbReference type="EMBL" id="KAJ8569785.1"/>
    </source>
</evidence>
<dbReference type="GO" id="GO:0015937">
    <property type="term" value="P:coenzyme A biosynthetic process"/>
    <property type="evidence" value="ECO:0007669"/>
    <property type="project" value="UniProtKB-KW"/>
</dbReference>
<evidence type="ECO:0000256" key="12">
    <source>
        <dbReference type="SAM" id="MobiDB-lite"/>
    </source>
</evidence>
<dbReference type="Proteomes" id="UP001152561">
    <property type="component" value="Unassembled WGS sequence"/>
</dbReference>
<dbReference type="GO" id="GO:0005634">
    <property type="term" value="C:nucleus"/>
    <property type="evidence" value="ECO:0007669"/>
    <property type="project" value="TreeGrafter"/>
</dbReference>
<organism evidence="13 14">
    <name type="scientific">Anisodus acutangulus</name>
    <dbReference type="NCBI Taxonomy" id="402998"/>
    <lineage>
        <taxon>Eukaryota</taxon>
        <taxon>Viridiplantae</taxon>
        <taxon>Streptophyta</taxon>
        <taxon>Embryophyta</taxon>
        <taxon>Tracheophyta</taxon>
        <taxon>Spermatophyta</taxon>
        <taxon>Magnoliopsida</taxon>
        <taxon>eudicotyledons</taxon>
        <taxon>Gunneridae</taxon>
        <taxon>Pentapetalae</taxon>
        <taxon>asterids</taxon>
        <taxon>lamiids</taxon>
        <taxon>Solanales</taxon>
        <taxon>Solanaceae</taxon>
        <taxon>Solanoideae</taxon>
        <taxon>Hyoscyameae</taxon>
        <taxon>Anisodus</taxon>
    </lineage>
</organism>
<evidence type="ECO:0000256" key="3">
    <source>
        <dbReference type="ARBA" id="ARBA00005225"/>
    </source>
</evidence>
<comment type="catalytic activity">
    <reaction evidence="1">
        <text>(R)-pantothenate + ATP = (R)-4'-phosphopantothenate + ADP + H(+)</text>
        <dbReference type="Rhea" id="RHEA:16373"/>
        <dbReference type="ChEBI" id="CHEBI:10986"/>
        <dbReference type="ChEBI" id="CHEBI:15378"/>
        <dbReference type="ChEBI" id="CHEBI:29032"/>
        <dbReference type="ChEBI" id="CHEBI:30616"/>
        <dbReference type="ChEBI" id="CHEBI:456216"/>
        <dbReference type="EC" id="2.7.1.33"/>
    </reaction>
</comment>
<keyword evidence="6" id="KW-0808">Transferase</keyword>
<evidence type="ECO:0000256" key="7">
    <source>
        <dbReference type="ARBA" id="ARBA00022741"/>
    </source>
</evidence>
<dbReference type="InterPro" id="IPR043129">
    <property type="entry name" value="ATPase_NBD"/>
</dbReference>
<evidence type="ECO:0000256" key="8">
    <source>
        <dbReference type="ARBA" id="ARBA00022777"/>
    </source>
</evidence>
<dbReference type="GO" id="GO:0005524">
    <property type="term" value="F:ATP binding"/>
    <property type="evidence" value="ECO:0007669"/>
    <property type="project" value="UniProtKB-KW"/>
</dbReference>
<evidence type="ECO:0000256" key="5">
    <source>
        <dbReference type="ARBA" id="ARBA00022490"/>
    </source>
</evidence>
<dbReference type="NCBIfam" id="TIGR00555">
    <property type="entry name" value="panK_eukar"/>
    <property type="match status" value="1"/>
</dbReference>
<evidence type="ECO:0000313" key="14">
    <source>
        <dbReference type="Proteomes" id="UP001152561"/>
    </source>
</evidence>
<dbReference type="Pfam" id="PF03630">
    <property type="entry name" value="Fumble"/>
    <property type="match status" value="1"/>
</dbReference>
<dbReference type="GO" id="GO:0004594">
    <property type="term" value="F:pantothenate kinase activity"/>
    <property type="evidence" value="ECO:0007669"/>
    <property type="project" value="UniProtKB-EC"/>
</dbReference>
<dbReference type="Gene3D" id="3.30.420.40">
    <property type="match status" value="1"/>
</dbReference>
<name>A0A9Q1MVW9_9SOLA</name>
<dbReference type="EC" id="2.7.1.33" evidence="4"/>
<dbReference type="EMBL" id="JAJAGQ010000002">
    <property type="protein sequence ID" value="KAJ8569785.1"/>
    <property type="molecule type" value="Genomic_DNA"/>
</dbReference>